<dbReference type="Gene3D" id="3.20.20.190">
    <property type="entry name" value="Phosphatidylinositol (PI) phosphodiesterase"/>
    <property type="match status" value="1"/>
</dbReference>
<evidence type="ECO:0000259" key="1">
    <source>
        <dbReference type="PROSITE" id="PS51704"/>
    </source>
</evidence>
<dbReference type="GO" id="GO:0006629">
    <property type="term" value="P:lipid metabolic process"/>
    <property type="evidence" value="ECO:0007669"/>
    <property type="project" value="InterPro"/>
</dbReference>
<dbReference type="Proteomes" id="UP000288405">
    <property type="component" value="Unassembled WGS sequence"/>
</dbReference>
<comment type="caution">
    <text evidence="2">The sequence shown here is derived from an EMBL/GenBank/DDBJ whole genome shotgun (WGS) entry which is preliminary data.</text>
</comment>
<dbReference type="RefSeq" id="WP_126776569.1">
    <property type="nucleotide sequence ID" value="NZ_PIPM01000004.1"/>
</dbReference>
<reference evidence="2 3" key="1">
    <citation type="journal article" date="2011" name="Front. Microbiol.">
        <title>Genomic signatures of strain selection and enhancement in Bacillus atrophaeus var. globigii, a historical biowarfare simulant.</title>
        <authorList>
            <person name="Gibbons H.S."/>
            <person name="Broomall S.M."/>
            <person name="McNew L.A."/>
            <person name="Daligault H."/>
            <person name="Chapman C."/>
            <person name="Bruce D."/>
            <person name="Karavis M."/>
            <person name="Krepps M."/>
            <person name="McGregor P.A."/>
            <person name="Hong C."/>
            <person name="Park K.H."/>
            <person name="Akmal A."/>
            <person name="Feldman A."/>
            <person name="Lin J.S."/>
            <person name="Chang W.E."/>
            <person name="Higgs B.W."/>
            <person name="Demirev P."/>
            <person name="Lindquist J."/>
            <person name="Liem A."/>
            <person name="Fochler E."/>
            <person name="Read T.D."/>
            <person name="Tapia R."/>
            <person name="Johnson S."/>
            <person name="Bishop-Lilly K.A."/>
            <person name="Detter C."/>
            <person name="Han C."/>
            <person name="Sozhamannan S."/>
            <person name="Rosenzweig C.N."/>
            <person name="Skowronski E.W."/>
        </authorList>
    </citation>
    <scope>NUCLEOTIDE SEQUENCE [LARGE SCALE GENOMIC DNA]</scope>
    <source>
        <strain evidence="2 3">GYP-17</strain>
    </source>
</reference>
<dbReference type="PANTHER" id="PTHR46211">
    <property type="entry name" value="GLYCEROPHOSPHORYL DIESTER PHOSPHODIESTERASE"/>
    <property type="match status" value="1"/>
</dbReference>
<proteinExistence type="predicted"/>
<name>A0A432WJZ4_9GAMM</name>
<accession>A0A432WJZ4</accession>
<evidence type="ECO:0000313" key="2">
    <source>
        <dbReference type="EMBL" id="RUO34152.1"/>
    </source>
</evidence>
<dbReference type="GO" id="GO:0008081">
    <property type="term" value="F:phosphoric diester hydrolase activity"/>
    <property type="evidence" value="ECO:0007669"/>
    <property type="project" value="InterPro"/>
</dbReference>
<dbReference type="AlphaFoldDB" id="A0A432WJZ4"/>
<dbReference type="PROSITE" id="PS51704">
    <property type="entry name" value="GP_PDE"/>
    <property type="match status" value="1"/>
</dbReference>
<dbReference type="PANTHER" id="PTHR46211:SF1">
    <property type="entry name" value="GLYCEROPHOSPHODIESTER PHOSPHODIESTERASE, CYTOPLASMIC"/>
    <property type="match status" value="1"/>
</dbReference>
<evidence type="ECO:0000313" key="3">
    <source>
        <dbReference type="Proteomes" id="UP000288405"/>
    </source>
</evidence>
<keyword evidence="3" id="KW-1185">Reference proteome</keyword>
<dbReference type="CDD" id="cd08556">
    <property type="entry name" value="GDPD"/>
    <property type="match status" value="1"/>
</dbReference>
<dbReference type="Pfam" id="PF03009">
    <property type="entry name" value="GDPD"/>
    <property type="match status" value="1"/>
</dbReference>
<dbReference type="InterPro" id="IPR030395">
    <property type="entry name" value="GP_PDE_dom"/>
</dbReference>
<dbReference type="InterPro" id="IPR017946">
    <property type="entry name" value="PLC-like_Pdiesterase_TIM-brl"/>
</dbReference>
<dbReference type="EMBL" id="PIPM01000004">
    <property type="protein sequence ID" value="RUO34152.1"/>
    <property type="molecule type" value="Genomic_DNA"/>
</dbReference>
<sequence>MHVIAHRGASFEAPENTLVAFERAIDAHADGIELDVMEVDGEIFVFHDRYLRRLAAHPGRFQDLTQEQIRALRVFSQHPVPTLDETLAFIAGRCWVNIELKSAVDLTRLLSTIEHAIQAHGFENEQFLISAFNHHWLRDIKRARPETRIGALSASCMLDYATFAEILGAYSVHIDVDFVTPELVADAHRRGLLLYVYTVDEPEDILMLQEWGVDGIFTNHPRHSRNVLDGLTRTSPFLV</sequence>
<protein>
    <submittedName>
        <fullName evidence="2">Glycerophosphodiester phosphodiesterase</fullName>
    </submittedName>
</protein>
<gene>
    <name evidence="2" type="ORF">CWE11_05330</name>
</gene>
<organism evidence="2 3">
    <name type="scientific">Aliidiomarina sanyensis</name>
    <dbReference type="NCBI Taxonomy" id="1249555"/>
    <lineage>
        <taxon>Bacteria</taxon>
        <taxon>Pseudomonadati</taxon>
        <taxon>Pseudomonadota</taxon>
        <taxon>Gammaproteobacteria</taxon>
        <taxon>Alteromonadales</taxon>
        <taxon>Idiomarinaceae</taxon>
        <taxon>Aliidiomarina</taxon>
    </lineage>
</organism>
<feature type="domain" description="GP-PDE" evidence="1">
    <location>
        <begin position="1"/>
        <end position="228"/>
    </location>
</feature>
<dbReference type="SUPFAM" id="SSF51695">
    <property type="entry name" value="PLC-like phosphodiesterases"/>
    <property type="match status" value="1"/>
</dbReference>
<dbReference type="OrthoDB" id="9795622at2"/>